<evidence type="ECO:0000259" key="2">
    <source>
        <dbReference type="PROSITE" id="PS50206"/>
    </source>
</evidence>
<name>A0A1D7TM68_9BACT</name>
<gene>
    <name evidence="3" type="ORF">SHALO_2333</name>
</gene>
<dbReference type="InterPro" id="IPR001763">
    <property type="entry name" value="Rhodanese-like_dom"/>
</dbReference>
<organism evidence="3 4">
    <name type="scientific">Sulfurospirillum halorespirans DSM 13726</name>
    <dbReference type="NCBI Taxonomy" id="1193502"/>
    <lineage>
        <taxon>Bacteria</taxon>
        <taxon>Pseudomonadati</taxon>
        <taxon>Campylobacterota</taxon>
        <taxon>Epsilonproteobacteria</taxon>
        <taxon>Campylobacterales</taxon>
        <taxon>Sulfurospirillaceae</taxon>
        <taxon>Sulfurospirillum</taxon>
    </lineage>
</organism>
<dbReference type="EMBL" id="CP017111">
    <property type="protein sequence ID" value="AOO66093.1"/>
    <property type="molecule type" value="Genomic_DNA"/>
</dbReference>
<keyword evidence="4" id="KW-1185">Reference proteome</keyword>
<feature type="signal peptide" evidence="1">
    <location>
        <begin position="1"/>
        <end position="16"/>
    </location>
</feature>
<dbReference type="Gene3D" id="3.40.250.10">
    <property type="entry name" value="Rhodanese-like domain"/>
    <property type="match status" value="1"/>
</dbReference>
<dbReference type="KEGG" id="shal:SHALO_2333"/>
<evidence type="ECO:0000256" key="1">
    <source>
        <dbReference type="SAM" id="SignalP"/>
    </source>
</evidence>
<dbReference type="CDD" id="cd00158">
    <property type="entry name" value="RHOD"/>
    <property type="match status" value="1"/>
</dbReference>
<feature type="domain" description="Rhodanese" evidence="2">
    <location>
        <begin position="115"/>
        <end position="228"/>
    </location>
</feature>
<dbReference type="AlphaFoldDB" id="A0A1D7TM68"/>
<dbReference type="InterPro" id="IPR036873">
    <property type="entry name" value="Rhodanese-like_dom_sf"/>
</dbReference>
<evidence type="ECO:0000313" key="3">
    <source>
        <dbReference type="EMBL" id="AOO66093.1"/>
    </source>
</evidence>
<sequence length="231" mass="25774">MRLILCFALIVGSLVAAENPMSLQFTGVKTTHVMSDGSLKEVLIERHSDVTCNVVGINPEAIFSGDYAGKNVPPACKKSFVTTVGKVQPMSFAQGVTTVGEVEVLDFIQNKANVKPDEYILIDARKSDWYEQLTIPSSVNIPFDEIEYDEAIPEDFERVQKLLGFHALGSTYDFSHAKTALFFCNGIWCVQSRLAIEKLIKMGYPKEKLLWYRGGLQDWLLLGFSAISPKR</sequence>
<dbReference type="Pfam" id="PF00581">
    <property type="entry name" value="Rhodanese"/>
    <property type="match status" value="1"/>
</dbReference>
<dbReference type="PROSITE" id="PS50206">
    <property type="entry name" value="RHODANESE_3"/>
    <property type="match status" value="1"/>
</dbReference>
<dbReference type="SMART" id="SM00450">
    <property type="entry name" value="RHOD"/>
    <property type="match status" value="1"/>
</dbReference>
<dbReference type="RefSeq" id="WP_069478692.1">
    <property type="nucleotide sequence ID" value="NZ_CP017111.1"/>
</dbReference>
<proteinExistence type="predicted"/>
<dbReference type="STRING" id="1193502.SHALO_2333"/>
<dbReference type="SUPFAM" id="SSF52821">
    <property type="entry name" value="Rhodanese/Cell cycle control phosphatase"/>
    <property type="match status" value="1"/>
</dbReference>
<evidence type="ECO:0000313" key="4">
    <source>
        <dbReference type="Proteomes" id="UP000094609"/>
    </source>
</evidence>
<dbReference type="Proteomes" id="UP000094609">
    <property type="component" value="Chromosome"/>
</dbReference>
<feature type="chain" id="PRO_5009099528" evidence="1">
    <location>
        <begin position="17"/>
        <end position="231"/>
    </location>
</feature>
<protein>
    <submittedName>
        <fullName evidence="3">Rhodanese domain-containing protein</fullName>
    </submittedName>
</protein>
<dbReference type="PATRIC" id="fig|1193502.14.peg.2363"/>
<accession>A0A1D7TM68</accession>
<keyword evidence="1" id="KW-0732">Signal</keyword>
<reference evidence="4" key="1">
    <citation type="submission" date="2016-08" db="EMBL/GenBank/DDBJ databases">
        <title>Complete genome sequence of the organohalide-respiring Epsilonproteobacterium Sulfurospirillum halorespirans.</title>
        <authorList>
            <person name="Goris T."/>
            <person name="Zimmermann J."/>
            <person name="Schenz B."/>
            <person name="Lemos M."/>
            <person name="Hackermueller J."/>
            <person name="Diekert G."/>
        </authorList>
    </citation>
    <scope>NUCLEOTIDE SEQUENCE [LARGE SCALE GENOMIC DNA]</scope>
    <source>
        <strain>DSM 13726</strain>
        <strain evidence="4">PCE-M2</strain>
    </source>
</reference>